<evidence type="ECO:0000313" key="2">
    <source>
        <dbReference type="Proteomes" id="UP000005876"/>
    </source>
</evidence>
<reference evidence="1 2" key="3">
    <citation type="journal article" date="2012" name="J. Bacteriol.">
        <title>Genome Sequence of Paenibacillus terrae HPL-003, a Xylanase-Producing Bacterium Isolated from Soil Found in Forest Residue.</title>
        <authorList>
            <person name="Shin S.H."/>
            <person name="Kim S."/>
            <person name="Kim J.Y."/>
            <person name="Song H.Y."/>
            <person name="Cho S.J."/>
            <person name="Kim D.R."/>
            <person name="Lee K.I."/>
            <person name="Lim H.K."/>
            <person name="Park N.J."/>
            <person name="Hwang I.T."/>
            <person name="Yang K.S."/>
        </authorList>
    </citation>
    <scope>NUCLEOTIDE SEQUENCE [LARGE SCALE GENOMIC DNA]</scope>
    <source>
        <strain evidence="1 2">HPL-003</strain>
    </source>
</reference>
<dbReference type="Pfam" id="PF03406">
    <property type="entry name" value="Phage_fiber_2"/>
    <property type="match status" value="1"/>
</dbReference>
<protein>
    <recommendedName>
        <fullName evidence="3">Tail fiber protein</fullName>
    </recommendedName>
</protein>
<dbReference type="KEGG" id="pta:HPL003_13770"/>
<dbReference type="HOGENOM" id="CLU_899685_0_0_9"/>
<dbReference type="STRING" id="985665.HPL003_13770"/>
<dbReference type="Proteomes" id="UP000005876">
    <property type="component" value="Chromosome"/>
</dbReference>
<sequence>MAIKQPRRFVTTDQGHADVLNVPIDTLYANDQQLAAQVESIKKDPAGNGVASKEALDNHASNSDLHVTAAKQAAWTSAEANAKQYTRDYAAPKAHTHPASDLPSASTQARGIVQLDTSVSSGAIDRAATPSATKQAYDRANEAYSRADQAFTQAVDLKNKIVGAINGKFGGASPDMSGDQLAAAITNAPIVKYAEGTIARSGNISVNNGYDIDLPATVTVSYVLPTAFAISKVFIRLNGYAHFSVSGGWSSRWMPGGYIIATVGSNGSLSNDIGTYTVNINSSNLLTITMSMGSGTLTGARARYYTLDNIPWWAIG</sequence>
<organism evidence="1 2">
    <name type="scientific">Paenibacillus terrae (strain HPL-003)</name>
    <dbReference type="NCBI Taxonomy" id="985665"/>
    <lineage>
        <taxon>Bacteria</taxon>
        <taxon>Bacillati</taxon>
        <taxon>Bacillota</taxon>
        <taxon>Bacilli</taxon>
        <taxon>Bacillales</taxon>
        <taxon>Paenibacillaceae</taxon>
        <taxon>Paenibacillus</taxon>
    </lineage>
</organism>
<dbReference type="eggNOG" id="ENOG5030K44">
    <property type="taxonomic scope" value="Bacteria"/>
</dbReference>
<gene>
    <name evidence="1" type="ordered locus">HPL003_13770</name>
</gene>
<proteinExistence type="predicted"/>
<dbReference type="RefSeq" id="WP_014280232.1">
    <property type="nucleotide sequence ID" value="NC_016641.1"/>
</dbReference>
<name>G7VYW5_PAETH</name>
<dbReference type="GO" id="GO:0046718">
    <property type="term" value="P:symbiont entry into host cell"/>
    <property type="evidence" value="ECO:0007669"/>
    <property type="project" value="InterPro"/>
</dbReference>
<dbReference type="AlphaFoldDB" id="G7VYW5"/>
<reference key="2">
    <citation type="submission" date="2011-11" db="EMBL/GenBank/DDBJ databases">
        <authorList>
            <person name="Shin S.H."/>
            <person name="Kim S."/>
            <person name="Kim J.Y."/>
        </authorList>
    </citation>
    <scope>NUCLEOTIDE SEQUENCE</scope>
    <source>
        <strain>HPL-003</strain>
    </source>
</reference>
<dbReference type="GO" id="GO:0019062">
    <property type="term" value="P:virion attachment to host cell"/>
    <property type="evidence" value="ECO:0007669"/>
    <property type="project" value="InterPro"/>
</dbReference>
<reference evidence="2" key="1">
    <citation type="submission" date="2011-11" db="EMBL/GenBank/DDBJ databases">
        <title>Complete sequence of Paenibacillus terrae HPL-003.</title>
        <authorList>
            <person name="Shin S.H."/>
            <person name="Kim S."/>
            <person name="Kim J.Y."/>
        </authorList>
    </citation>
    <scope>NUCLEOTIDE SEQUENCE [LARGE SCALE GENOMIC DNA]</scope>
    <source>
        <strain evidence="2">HPL-003</strain>
    </source>
</reference>
<evidence type="ECO:0008006" key="3">
    <source>
        <dbReference type="Google" id="ProtNLM"/>
    </source>
</evidence>
<evidence type="ECO:0000313" key="1">
    <source>
        <dbReference type="EMBL" id="AET59505.1"/>
    </source>
</evidence>
<dbReference type="InterPro" id="IPR005068">
    <property type="entry name" value="Phage_lambda_Stf-r2"/>
</dbReference>
<accession>G7VYW5</accession>
<dbReference type="EMBL" id="CP003107">
    <property type="protein sequence ID" value="AET59505.1"/>
    <property type="molecule type" value="Genomic_DNA"/>
</dbReference>